<keyword evidence="1" id="KW-0328">Glycosyltransferase</keyword>
<dbReference type="AlphaFoldDB" id="A0A1G4NZG3"/>
<organism evidence="1">
    <name type="scientific">Yamadaella caenomyce</name>
    <dbReference type="NCBI Taxonomy" id="259029"/>
    <lineage>
        <taxon>Eukaryota</taxon>
        <taxon>Rhodophyta</taxon>
        <taxon>Florideophyceae</taxon>
        <taxon>Nemaliophycidae</taxon>
        <taxon>Nemaliales</taxon>
        <taxon>Liagoraceae</taxon>
        <taxon>Yamadaella</taxon>
    </lineage>
</organism>
<dbReference type="InterPro" id="IPR029057">
    <property type="entry name" value="PRTase-like"/>
</dbReference>
<sequence>MTLNIYTIKHPLILTWTSNLRQPGLYGKRRYDLLTKIHVQLVYELLRHELNADKLYIKNLDKLEEFHIINTNILSIICPDMKLHVLFRKTVEEFSNTILFSELVLYKDNDQWKIITTEDQVTDWQKPVKFTIVEEKLITDRILAVLTHLTSKKQRTTNQVINICCATCSHQELDMLAKQYKNINVYTANLTDA</sequence>
<keyword evidence="1" id="KW-0934">Plastid</keyword>
<name>A0A1G4NZG3_9FLOR</name>
<dbReference type="GeneID" id="29998132"/>
<dbReference type="GO" id="GO:0016757">
    <property type="term" value="F:glycosyltransferase activity"/>
    <property type="evidence" value="ECO:0007669"/>
    <property type="project" value="UniProtKB-KW"/>
</dbReference>
<keyword evidence="1" id="KW-0808">Transferase</keyword>
<keyword evidence="1" id="KW-0150">Chloroplast</keyword>
<reference evidence="1" key="2">
    <citation type="submission" date="2016-10" db="EMBL/GenBank/DDBJ databases">
        <authorList>
            <person name="de Groot N.N."/>
        </authorList>
    </citation>
    <scope>NUCLEOTIDE SEQUENCE</scope>
    <source>
        <strain evidence="1">J.0255</strain>
    </source>
</reference>
<dbReference type="Gene3D" id="3.40.50.2020">
    <property type="match status" value="1"/>
</dbReference>
<reference evidence="1" key="1">
    <citation type="submission" date="2016-10" db="EMBL/GenBank/DDBJ databases">
        <title>Chloroplast genomes as a tool to resolve red algal phylogenies: a case study in the Nemaliales.</title>
        <authorList>
            <person name="Costa J.F."/>
            <person name="Lin S.M."/>
            <person name="Macaya E.C."/>
            <person name="Fernandez-Garcia C."/>
            <person name="Verbruggen H."/>
        </authorList>
    </citation>
    <scope>NUCLEOTIDE SEQUENCE</scope>
    <source>
        <strain evidence="1">J.0255</strain>
    </source>
</reference>
<proteinExistence type="predicted"/>
<evidence type="ECO:0000313" key="1">
    <source>
        <dbReference type="EMBL" id="SCW23899.1"/>
    </source>
</evidence>
<protein>
    <submittedName>
        <fullName evidence="1">Uracil phosphoribosyltransferase</fullName>
    </submittedName>
</protein>
<gene>
    <name evidence="1" type="primary">upp</name>
    <name evidence="1" type="ORF">J0255_236</name>
</gene>
<dbReference type="EMBL" id="LT622875">
    <property type="protein sequence ID" value="SCW23899.1"/>
    <property type="molecule type" value="Genomic_DNA"/>
</dbReference>
<dbReference type="RefSeq" id="YP_009315444.1">
    <property type="nucleotide sequence ID" value="NC_031666.1"/>
</dbReference>
<geneLocation type="chloroplast" evidence="1"/>
<accession>A0A1G4NZG3</accession>